<proteinExistence type="predicted"/>
<feature type="region of interest" description="Disordered" evidence="6">
    <location>
        <begin position="50"/>
        <end position="120"/>
    </location>
</feature>
<dbReference type="EMBL" id="MU001670">
    <property type="protein sequence ID" value="KAF2462072.1"/>
    <property type="molecule type" value="Genomic_DNA"/>
</dbReference>
<organism evidence="8 9">
    <name type="scientific">Lineolata rhizophorae</name>
    <dbReference type="NCBI Taxonomy" id="578093"/>
    <lineage>
        <taxon>Eukaryota</taxon>
        <taxon>Fungi</taxon>
        <taxon>Dikarya</taxon>
        <taxon>Ascomycota</taxon>
        <taxon>Pezizomycotina</taxon>
        <taxon>Dothideomycetes</taxon>
        <taxon>Dothideomycetes incertae sedis</taxon>
        <taxon>Lineolatales</taxon>
        <taxon>Lineolataceae</taxon>
        <taxon>Lineolata</taxon>
    </lineage>
</organism>
<evidence type="ECO:0000313" key="9">
    <source>
        <dbReference type="Proteomes" id="UP000799766"/>
    </source>
</evidence>
<dbReference type="AlphaFoldDB" id="A0A6A6PE26"/>
<dbReference type="Proteomes" id="UP000799766">
    <property type="component" value="Unassembled WGS sequence"/>
</dbReference>
<sequence>MLNSRDTSPRARHRTHRPHHHHHHHAPPTPDIFALSTVDPIPPAVRAIALGEKPEGDAVARTKTTTTTTTTTTLRRQRRDGEKADCSLGKQEGVEEEGEEEEDAVPTEPLPQPDVEAQQKHLDEWLSPSASPASDLAYAPSAPPPCPSPAVPLVALALVLPRRLRLWYYRYEVTLGPYVMTAAEKAVLNGLLVASAALLLYAAAVYLPGTAWRLGQRLGYYLVGSGGAVGGGEAGDGSVGVGGGLGGSGVGAVVGSVEL</sequence>
<feature type="compositionally biased region" description="Low complexity" evidence="6">
    <location>
        <begin position="62"/>
        <end position="73"/>
    </location>
</feature>
<keyword evidence="9" id="KW-1185">Reference proteome</keyword>
<keyword evidence="2 7" id="KW-0812">Transmembrane</keyword>
<evidence type="ECO:0000256" key="7">
    <source>
        <dbReference type="SAM" id="Phobius"/>
    </source>
</evidence>
<gene>
    <name evidence="8" type="ORF">BDY21DRAFT_368208</name>
</gene>
<accession>A0A6A6PE26</accession>
<evidence type="ECO:0000256" key="4">
    <source>
        <dbReference type="ARBA" id="ARBA00022989"/>
    </source>
</evidence>
<dbReference type="InterPro" id="IPR024512">
    <property type="entry name" value="Ser_palmitoyltrfase_ssu-like"/>
</dbReference>
<dbReference type="GO" id="GO:0005789">
    <property type="term" value="C:endoplasmic reticulum membrane"/>
    <property type="evidence" value="ECO:0007669"/>
    <property type="project" value="UniProtKB-SubCell"/>
</dbReference>
<feature type="region of interest" description="Disordered" evidence="6">
    <location>
        <begin position="1"/>
        <end position="31"/>
    </location>
</feature>
<evidence type="ECO:0000256" key="6">
    <source>
        <dbReference type="SAM" id="MobiDB-lite"/>
    </source>
</evidence>
<evidence type="ECO:0000256" key="1">
    <source>
        <dbReference type="ARBA" id="ARBA00004477"/>
    </source>
</evidence>
<feature type="compositionally biased region" description="Basic residues" evidence="6">
    <location>
        <begin position="10"/>
        <end position="26"/>
    </location>
</feature>
<protein>
    <submittedName>
        <fullName evidence="8">Uncharacterized protein</fullName>
    </submittedName>
</protein>
<evidence type="ECO:0000256" key="5">
    <source>
        <dbReference type="ARBA" id="ARBA00023136"/>
    </source>
</evidence>
<feature type="compositionally biased region" description="Acidic residues" evidence="6">
    <location>
        <begin position="94"/>
        <end position="105"/>
    </location>
</feature>
<evidence type="ECO:0000256" key="3">
    <source>
        <dbReference type="ARBA" id="ARBA00022824"/>
    </source>
</evidence>
<reference evidence="8" key="1">
    <citation type="journal article" date="2020" name="Stud. Mycol.">
        <title>101 Dothideomycetes genomes: a test case for predicting lifestyles and emergence of pathogens.</title>
        <authorList>
            <person name="Haridas S."/>
            <person name="Albert R."/>
            <person name="Binder M."/>
            <person name="Bloem J."/>
            <person name="Labutti K."/>
            <person name="Salamov A."/>
            <person name="Andreopoulos B."/>
            <person name="Baker S."/>
            <person name="Barry K."/>
            <person name="Bills G."/>
            <person name="Bluhm B."/>
            <person name="Cannon C."/>
            <person name="Castanera R."/>
            <person name="Culley D."/>
            <person name="Daum C."/>
            <person name="Ezra D."/>
            <person name="Gonzalez J."/>
            <person name="Henrissat B."/>
            <person name="Kuo A."/>
            <person name="Liang C."/>
            <person name="Lipzen A."/>
            <person name="Lutzoni F."/>
            <person name="Magnuson J."/>
            <person name="Mondo S."/>
            <person name="Nolan M."/>
            <person name="Ohm R."/>
            <person name="Pangilinan J."/>
            <person name="Park H.-J."/>
            <person name="Ramirez L."/>
            <person name="Alfaro M."/>
            <person name="Sun H."/>
            <person name="Tritt A."/>
            <person name="Yoshinaga Y."/>
            <person name="Zwiers L.-H."/>
            <person name="Turgeon B."/>
            <person name="Goodwin S."/>
            <person name="Spatafora J."/>
            <person name="Crous P."/>
            <person name="Grigoriev I."/>
        </authorList>
    </citation>
    <scope>NUCLEOTIDE SEQUENCE</scope>
    <source>
        <strain evidence="8">ATCC 16933</strain>
    </source>
</reference>
<evidence type="ECO:0000256" key="2">
    <source>
        <dbReference type="ARBA" id="ARBA00022692"/>
    </source>
</evidence>
<keyword evidence="4 7" id="KW-1133">Transmembrane helix</keyword>
<feature type="transmembrane region" description="Helical" evidence="7">
    <location>
        <begin position="186"/>
        <end position="207"/>
    </location>
</feature>
<keyword evidence="3" id="KW-0256">Endoplasmic reticulum</keyword>
<keyword evidence="5 7" id="KW-0472">Membrane</keyword>
<name>A0A6A6PE26_9PEZI</name>
<dbReference type="Pfam" id="PF11779">
    <property type="entry name" value="SPT_ssu-like"/>
    <property type="match status" value="1"/>
</dbReference>
<evidence type="ECO:0000313" key="8">
    <source>
        <dbReference type="EMBL" id="KAF2462072.1"/>
    </source>
</evidence>
<comment type="subcellular location">
    <subcellularLocation>
        <location evidence="1">Endoplasmic reticulum membrane</location>
        <topology evidence="1">Multi-pass membrane protein</topology>
    </subcellularLocation>
</comment>